<dbReference type="CDD" id="cd02896">
    <property type="entry name" value="complement_C3_C4_C5"/>
    <property type="match status" value="1"/>
</dbReference>
<dbReference type="Gene3D" id="2.60.40.10">
    <property type="entry name" value="Immunoglobulins"/>
    <property type="match status" value="2"/>
</dbReference>
<dbReference type="InterPro" id="IPR001134">
    <property type="entry name" value="Netrin_domain"/>
</dbReference>
<evidence type="ECO:0000256" key="1">
    <source>
        <dbReference type="ARBA" id="ARBA00004613"/>
    </source>
</evidence>
<dbReference type="InterPro" id="IPR048843">
    <property type="entry name" value="C5_CUB"/>
</dbReference>
<dbReference type="Pfam" id="PF17789">
    <property type="entry name" value="MG4"/>
    <property type="match status" value="1"/>
</dbReference>
<feature type="region of interest" description="Disordered" evidence="6">
    <location>
        <begin position="1800"/>
        <end position="1823"/>
    </location>
</feature>
<dbReference type="SMART" id="SM01359">
    <property type="entry name" value="A2M_N_2"/>
    <property type="match status" value="1"/>
</dbReference>
<dbReference type="SMART" id="SM00643">
    <property type="entry name" value="C345C"/>
    <property type="match status" value="1"/>
</dbReference>
<dbReference type="Gene3D" id="2.20.130.20">
    <property type="match status" value="1"/>
</dbReference>
<dbReference type="Pfam" id="PF07703">
    <property type="entry name" value="A2M_BRD"/>
    <property type="match status" value="1"/>
</dbReference>
<dbReference type="Proteomes" id="UP001230051">
    <property type="component" value="Unassembled WGS sequence"/>
</dbReference>
<dbReference type="EMBL" id="JAGXEW010000030">
    <property type="protein sequence ID" value="KAK1155514.1"/>
    <property type="molecule type" value="Genomic_DNA"/>
</dbReference>
<evidence type="ECO:0000259" key="8">
    <source>
        <dbReference type="PROSITE" id="PS01178"/>
    </source>
</evidence>
<dbReference type="Pfam" id="PF11109">
    <property type="entry name" value="RFamide_26RFa"/>
    <property type="match status" value="1"/>
</dbReference>
<dbReference type="Gene3D" id="2.60.40.1930">
    <property type="match status" value="3"/>
</dbReference>
<dbReference type="Gene3D" id="2.60.120.1540">
    <property type="match status" value="1"/>
</dbReference>
<comment type="caution">
    <text evidence="10">The sequence shown here is derived from an EMBL/GenBank/DDBJ whole genome shotgun (WGS) entry which is preliminary data.</text>
</comment>
<dbReference type="Pfam" id="PF01835">
    <property type="entry name" value="MG2"/>
    <property type="match status" value="1"/>
</dbReference>
<dbReference type="Gene3D" id="2.40.50.120">
    <property type="match status" value="1"/>
</dbReference>
<dbReference type="Pfam" id="PF01759">
    <property type="entry name" value="NTR"/>
    <property type="match status" value="1"/>
</dbReference>
<name>A0AAD8CQT7_ACIOX</name>
<dbReference type="Gene3D" id="6.20.50.160">
    <property type="match status" value="1"/>
</dbReference>
<dbReference type="SMART" id="SM01360">
    <property type="entry name" value="A2M"/>
    <property type="match status" value="1"/>
</dbReference>
<accession>A0AAD8CQT7</accession>
<keyword evidence="4" id="KW-0027">Amidation</keyword>
<gene>
    <name evidence="10" type="primary">C5</name>
    <name evidence="10" type="ORF">AOXY_G26872</name>
</gene>
<dbReference type="InterPro" id="IPR036595">
    <property type="entry name" value="A-macroglobulin_rcpt-bd_sf"/>
</dbReference>
<dbReference type="Gene3D" id="2.60.40.1940">
    <property type="match status" value="1"/>
</dbReference>
<dbReference type="SMART" id="SM01361">
    <property type="entry name" value="A2M_recep"/>
    <property type="match status" value="1"/>
</dbReference>
<dbReference type="Pfam" id="PF00207">
    <property type="entry name" value="A2M"/>
    <property type="match status" value="1"/>
</dbReference>
<keyword evidence="5" id="KW-1015">Disulfide bond</keyword>
<dbReference type="InterPro" id="IPR008993">
    <property type="entry name" value="TIMP-like_OB-fold"/>
</dbReference>
<keyword evidence="7" id="KW-0732">Signal</keyword>
<dbReference type="GO" id="GO:0004866">
    <property type="term" value="F:endopeptidase inhibitor activity"/>
    <property type="evidence" value="ECO:0007669"/>
    <property type="project" value="InterPro"/>
</dbReference>
<evidence type="ECO:0000313" key="10">
    <source>
        <dbReference type="EMBL" id="KAK1155514.1"/>
    </source>
</evidence>
<dbReference type="SUPFAM" id="SSF48239">
    <property type="entry name" value="Terpenoid cyclases/Protein prenyltransferases"/>
    <property type="match status" value="1"/>
</dbReference>
<dbReference type="Pfam" id="PF21309">
    <property type="entry name" value="C5_CUB"/>
    <property type="match status" value="1"/>
</dbReference>
<dbReference type="GO" id="GO:0005615">
    <property type="term" value="C:extracellular space"/>
    <property type="evidence" value="ECO:0007669"/>
    <property type="project" value="InterPro"/>
</dbReference>
<feature type="chain" id="PRO_5041968261" evidence="7">
    <location>
        <begin position="19"/>
        <end position="1823"/>
    </location>
</feature>
<feature type="domain" description="NTR" evidence="9">
    <location>
        <begin position="1560"/>
        <end position="1706"/>
    </location>
</feature>
<comment type="subcellular location">
    <subcellularLocation>
        <location evidence="1">Secreted</location>
    </subcellularLocation>
</comment>
<dbReference type="InterPro" id="IPR018933">
    <property type="entry name" value="Netrin_module_non-TIMP"/>
</dbReference>
<evidence type="ECO:0000313" key="11">
    <source>
        <dbReference type="Proteomes" id="UP001230051"/>
    </source>
</evidence>
<sequence length="1823" mass="204095">MKLLGILSLLLYWRGTNAQEKTYLITAPRILRVDALERVVVQLFGYESESKLTLSIKSYPDKKKTFATDTVTLNAANRYQNSATLKLLPQDFPKDDALGSFVYLEALSSDLNKVEMLTVSHQNGFLFIQTDKPFYTPEQSVKIRIFSLNEELRPAHRPVTVTFTDPDAVKVDIVEEKDVTGIISLPDFKIPLKPRYGVWKIDATYTSDFTTSATAEFEVKEYALPSFSVTIQPQSSFICYEQFENFKFTVQSSYFHGAPMTSADVFIRYGIIKGKTTTMIPQAVQHVLMEQGKVEVVFNTKTALDTLPALGISSLEHLDGSFLYIAVAVLESTGGISEEGELDSVKFVISPYSINLVATPLFVKPGLPYYLRAQVKDPQGNYMGKVPVRLRASAFSEGHEETQIIWDGSTEGLRFTSVQDGTALFVINIPSAATKIEFTLETEDSSLPEENRAVRTYEAVAYKSLSSSYLYLDWASQHKQLHVGEYVSINIYFPSPYKNKVKFYSYQVISKGKIVKFDSISRIGDSNSQNLNFRVTGDMVPSARLLVYYIITGEGMADLVADSVWLDVVEKCVNNQQVKLSSTELEYQPGSRMSLKVQAEQNSYVALSAADSALHGIRSKSKDSMAKVMRVLEQSDQGCGGGGGFNNEDVFRLAGLTFMTNANAKAQDPKGEFCTDINRPKRSVNRNKETKTGHTNANNTRTERSVDLKTEIQRKVSSYKDPRVQRCCMDGARSYPIGESCHSRAMRIKTVMQCKNAFKECCELANKLREESHKVYVLARMELVAMFGLDGAQVRSYFPETWLWEVHQISSSSGMKTLSTALPDSLTTWEMKAVAVSNNGICQADPLKVRVFKQTSINVPVPYSVVRGEQVVLRGSVYNYRDHSAKYCVTLMVEEGICLFQGSKTEAGTTQITPCEYSVIQGSSVRAFTHTILPLETGLHHLRFALRSQLGSEILVKTLNVVPEGIKTEISDAGTLDPQGIYGPLKRRVEFRNRSPTGQVPRSKVERTLSVNGELLGEVISTVLKPSGLQQLTSLPRGSGEAELMGIAPIYYVFHFLEKSEKWDMLGPDSFTNRLELRRKLKQGIASILSFQNKGDYSYSMWQDGEPSTWLTAFIVKILGQVSQYLQVDHMSVCNTIFWLTGKCQNQDGSFRELSTYKPVKIKGAGPNSDEQTIYLTAFTAIGIQRAMKACPLQEFRDAVYKATDYLHSNVKKVKTVYTRAITAYALVLREKGDRTAHSVFEQLKKDAQVKGEPPVLRMWKEMDDSLDSFLPNKATARMVETTSYALLTSLQYGSVSYCNPIVSWLSDEQRYGGGFYSTQDTVIALEALTEYTLLAKRSSLDMVINAAYRRQGDLQRFELTQAKPLAKPVEVTMADDVTVSTGSSQGVSVVNLRTVYYKTSDPDGSCVFDLKIQVLQDDRALRTGPTRRIEACAKYVPGKNEALSESDLSVMEIYLLTGMEPVQEDLATLASGVDQLIADYAIEDGRVVIQLEYIPADQYLCVGFRVQELFTTGMASPALFKVFEYHAPDRQCSKLYKIEEEKLVKLCQGKECQCMEVQCGHTQPHLSLTSTADDRREVACKADIEYAYKVKILSSSEEGHFISYKAEMEDIFKKGLDRVRKETVVTFIKKATCSDVNLQEGKHYLIMGKEGMLSVENMQFKYTYPLDPLSWIEFWPSEEDCDSQACSNFLKIMQTFSEDYLIFGCTDMKGACPLSILLLLELGSCLLARTSLKDGAALEDPQRLNAQLKGSPFWLKADVVRGKKSDDLNSLVSVAKELQGYGKERAGFRFRFGRGEDEQRRAEAELPGSVRMQEAPSYSGRF</sequence>
<comment type="similarity">
    <text evidence="2">Belongs to the RFamide neuropeptide family.</text>
</comment>
<dbReference type="SUPFAM" id="SSF49410">
    <property type="entry name" value="Alpha-macroglobulin receptor domain"/>
    <property type="match status" value="1"/>
</dbReference>
<evidence type="ECO:0000256" key="6">
    <source>
        <dbReference type="SAM" id="MobiDB-lite"/>
    </source>
</evidence>
<evidence type="ECO:0000256" key="4">
    <source>
        <dbReference type="ARBA" id="ARBA00022815"/>
    </source>
</evidence>
<dbReference type="PROSITE" id="PS50189">
    <property type="entry name" value="NTR"/>
    <property type="match status" value="1"/>
</dbReference>
<dbReference type="Pfam" id="PF01821">
    <property type="entry name" value="ANATO"/>
    <property type="match status" value="1"/>
</dbReference>
<dbReference type="Gene3D" id="1.50.10.20">
    <property type="match status" value="1"/>
</dbReference>
<dbReference type="Gene3D" id="1.20.91.20">
    <property type="entry name" value="Anaphylotoxins (complement system)"/>
    <property type="match status" value="1"/>
</dbReference>
<dbReference type="Pfam" id="PF17791">
    <property type="entry name" value="MG3"/>
    <property type="match status" value="1"/>
</dbReference>
<dbReference type="Pfam" id="PF07678">
    <property type="entry name" value="TED_complement"/>
    <property type="match status" value="1"/>
</dbReference>
<dbReference type="SMART" id="SM00104">
    <property type="entry name" value="ANATO"/>
    <property type="match status" value="1"/>
</dbReference>
<protein>
    <submittedName>
        <fullName evidence="10">Complement C5-like isoform X1</fullName>
    </submittedName>
</protein>
<dbReference type="PANTHER" id="PTHR11412:SF83">
    <property type="entry name" value="COMPLEMENT C5"/>
    <property type="match status" value="1"/>
</dbReference>
<dbReference type="InterPro" id="IPR001599">
    <property type="entry name" value="Macroglobln_a2"/>
</dbReference>
<dbReference type="Pfam" id="PF17790">
    <property type="entry name" value="MG1"/>
    <property type="match status" value="1"/>
</dbReference>
<dbReference type="InterPro" id="IPR013783">
    <property type="entry name" value="Ig-like_fold"/>
</dbReference>
<dbReference type="CDD" id="cd00017">
    <property type="entry name" value="ANATO"/>
    <property type="match status" value="1"/>
</dbReference>
<dbReference type="InterPro" id="IPR024565">
    <property type="entry name" value="P518"/>
</dbReference>
<evidence type="ECO:0000256" key="2">
    <source>
        <dbReference type="ARBA" id="ARBA00005516"/>
    </source>
</evidence>
<reference evidence="10" key="1">
    <citation type="submission" date="2022-02" db="EMBL/GenBank/DDBJ databases">
        <title>Atlantic sturgeon de novo genome assembly.</title>
        <authorList>
            <person name="Stock M."/>
            <person name="Klopp C."/>
            <person name="Guiguen Y."/>
            <person name="Cabau C."/>
            <person name="Parinello H."/>
            <person name="Santidrian Yebra-Pimentel E."/>
            <person name="Kuhl H."/>
            <person name="Dirks R.P."/>
            <person name="Guessner J."/>
            <person name="Wuertz S."/>
            <person name="Du K."/>
            <person name="Schartl M."/>
        </authorList>
    </citation>
    <scope>NUCLEOTIDE SEQUENCE</scope>
    <source>
        <strain evidence="10">STURGEONOMICS-FGT-2020</strain>
        <tissue evidence="10">Whole blood</tissue>
    </source>
</reference>
<keyword evidence="3" id="KW-0964">Secreted</keyword>
<dbReference type="Pfam" id="PF07677">
    <property type="entry name" value="A2M_recep"/>
    <property type="match status" value="1"/>
</dbReference>
<dbReference type="InterPro" id="IPR011625">
    <property type="entry name" value="A2M_N_BRD"/>
</dbReference>
<dbReference type="InterPro" id="IPR018081">
    <property type="entry name" value="Anaphylatoxin_comp_syst"/>
</dbReference>
<organism evidence="10 11">
    <name type="scientific">Acipenser oxyrinchus oxyrinchus</name>
    <dbReference type="NCBI Taxonomy" id="40147"/>
    <lineage>
        <taxon>Eukaryota</taxon>
        <taxon>Metazoa</taxon>
        <taxon>Chordata</taxon>
        <taxon>Craniata</taxon>
        <taxon>Vertebrata</taxon>
        <taxon>Euteleostomi</taxon>
        <taxon>Actinopterygii</taxon>
        <taxon>Chondrostei</taxon>
        <taxon>Acipenseriformes</taxon>
        <taxon>Acipenseridae</taxon>
        <taxon>Acipenser</taxon>
    </lineage>
</organism>
<dbReference type="InterPro" id="IPR040839">
    <property type="entry name" value="MG4"/>
</dbReference>
<dbReference type="InterPro" id="IPR002890">
    <property type="entry name" value="MG2"/>
</dbReference>
<dbReference type="InterPro" id="IPR050473">
    <property type="entry name" value="A2M/Complement_sys"/>
</dbReference>
<dbReference type="InterPro" id="IPR008930">
    <property type="entry name" value="Terpenoid_cyclase/PrenylTrfase"/>
</dbReference>
<evidence type="ECO:0000256" key="3">
    <source>
        <dbReference type="ARBA" id="ARBA00022525"/>
    </source>
</evidence>
<dbReference type="InterPro" id="IPR000020">
    <property type="entry name" value="Anaphylatoxin/fibulin"/>
</dbReference>
<evidence type="ECO:0000256" key="5">
    <source>
        <dbReference type="ARBA" id="ARBA00023157"/>
    </source>
</evidence>
<feature type="signal peptide" evidence="7">
    <location>
        <begin position="1"/>
        <end position="18"/>
    </location>
</feature>
<dbReference type="InterPro" id="IPR011626">
    <property type="entry name" value="Alpha-macroglobulin_TED"/>
</dbReference>
<keyword evidence="11" id="KW-1185">Reference proteome</keyword>
<feature type="domain" description="Anaphylatoxin-like" evidence="8">
    <location>
        <begin position="727"/>
        <end position="762"/>
    </location>
</feature>
<dbReference type="GO" id="GO:0031854">
    <property type="term" value="F:orexigenic neuropeptide QRFP receptor binding"/>
    <property type="evidence" value="ECO:0007669"/>
    <property type="project" value="InterPro"/>
</dbReference>
<dbReference type="InterPro" id="IPR041555">
    <property type="entry name" value="MG3"/>
</dbReference>
<dbReference type="PANTHER" id="PTHR11412">
    <property type="entry name" value="MACROGLOBULIN / COMPLEMENT"/>
    <property type="match status" value="1"/>
</dbReference>
<proteinExistence type="inferred from homology"/>
<dbReference type="InterPro" id="IPR009048">
    <property type="entry name" value="A-macroglobulin_rcpt-bd"/>
</dbReference>
<dbReference type="SUPFAM" id="SSF47686">
    <property type="entry name" value="Anaphylotoxins (complement system)"/>
    <property type="match status" value="1"/>
</dbReference>
<dbReference type="SUPFAM" id="SSF50242">
    <property type="entry name" value="TIMP-like"/>
    <property type="match status" value="1"/>
</dbReference>
<evidence type="ECO:0000259" key="9">
    <source>
        <dbReference type="PROSITE" id="PS50189"/>
    </source>
</evidence>
<dbReference type="PROSITE" id="PS01178">
    <property type="entry name" value="ANAPHYLATOXIN_2"/>
    <property type="match status" value="1"/>
</dbReference>
<dbReference type="InterPro" id="IPR041425">
    <property type="entry name" value="C3/4/5_MG1"/>
</dbReference>
<evidence type="ECO:0000256" key="7">
    <source>
        <dbReference type="SAM" id="SignalP"/>
    </source>
</evidence>
<dbReference type="Gene3D" id="2.60.40.690">
    <property type="entry name" value="Alpha-macroglobulin, receptor-binding domain"/>
    <property type="match status" value="1"/>
</dbReference>